<keyword evidence="3 6" id="KW-1133">Transmembrane helix</keyword>
<dbReference type="PROSITE" id="PS51225">
    <property type="entry name" value="MARVEL"/>
    <property type="match status" value="1"/>
</dbReference>
<evidence type="ECO:0000259" key="7">
    <source>
        <dbReference type="PROSITE" id="PS51225"/>
    </source>
</evidence>
<dbReference type="GO" id="GO:0016020">
    <property type="term" value="C:membrane"/>
    <property type="evidence" value="ECO:0007669"/>
    <property type="project" value="UniProtKB-SubCell"/>
</dbReference>
<evidence type="ECO:0000256" key="3">
    <source>
        <dbReference type="ARBA" id="ARBA00022989"/>
    </source>
</evidence>
<evidence type="ECO:0000313" key="9">
    <source>
        <dbReference type="WBParaSite" id="ACRNAN_Path_536.g2028.t1"/>
    </source>
</evidence>
<evidence type="ECO:0000256" key="5">
    <source>
        <dbReference type="PROSITE-ProRule" id="PRU00581"/>
    </source>
</evidence>
<comment type="subcellular location">
    <subcellularLocation>
        <location evidence="1">Membrane</location>
        <topology evidence="1">Multi-pass membrane protein</topology>
    </subcellularLocation>
</comment>
<feature type="domain" description="MARVEL" evidence="7">
    <location>
        <begin position="28"/>
        <end position="160"/>
    </location>
</feature>
<evidence type="ECO:0000256" key="2">
    <source>
        <dbReference type="ARBA" id="ARBA00022692"/>
    </source>
</evidence>
<evidence type="ECO:0000256" key="4">
    <source>
        <dbReference type="ARBA" id="ARBA00023136"/>
    </source>
</evidence>
<feature type="transmembrane region" description="Helical" evidence="6">
    <location>
        <begin position="62"/>
        <end position="84"/>
    </location>
</feature>
<keyword evidence="4 5" id="KW-0472">Membrane</keyword>
<feature type="transmembrane region" description="Helical" evidence="6">
    <location>
        <begin position="35"/>
        <end position="56"/>
    </location>
</feature>
<keyword evidence="8" id="KW-1185">Reference proteome</keyword>
<evidence type="ECO:0000313" key="8">
    <source>
        <dbReference type="Proteomes" id="UP000887540"/>
    </source>
</evidence>
<dbReference type="InterPro" id="IPR008253">
    <property type="entry name" value="Marvel"/>
</dbReference>
<protein>
    <submittedName>
        <fullName evidence="9">MARVEL domain-containing protein</fullName>
    </submittedName>
</protein>
<keyword evidence="2 5" id="KW-0812">Transmembrane</keyword>
<sequence length="184" mass="20901">MSAYEQLLDEQDHDQFIIQGNMALKWDRFKALPNILKLTTFITTIAIMITISVATYQPGGTGFIWMTLVLSLIIQVFVILIFALEIENLIIPRRAVELTWPIIECGLSILFCILYFISIWLCMNGISFGATIAFTVAGFFCFANFIQYGFNFFLFVRIFMLEQRRTEADISSAFVNVATYGGAP</sequence>
<accession>A0A914C7Z0</accession>
<evidence type="ECO:0000256" key="6">
    <source>
        <dbReference type="SAM" id="Phobius"/>
    </source>
</evidence>
<dbReference type="Proteomes" id="UP000887540">
    <property type="component" value="Unplaced"/>
</dbReference>
<organism evidence="8 9">
    <name type="scientific">Acrobeloides nanus</name>
    <dbReference type="NCBI Taxonomy" id="290746"/>
    <lineage>
        <taxon>Eukaryota</taxon>
        <taxon>Metazoa</taxon>
        <taxon>Ecdysozoa</taxon>
        <taxon>Nematoda</taxon>
        <taxon>Chromadorea</taxon>
        <taxon>Rhabditida</taxon>
        <taxon>Tylenchina</taxon>
        <taxon>Cephalobomorpha</taxon>
        <taxon>Cephaloboidea</taxon>
        <taxon>Cephalobidae</taxon>
        <taxon>Acrobeloides</taxon>
    </lineage>
</organism>
<name>A0A914C7Z0_9BILA</name>
<reference evidence="9" key="1">
    <citation type="submission" date="2022-11" db="UniProtKB">
        <authorList>
            <consortium name="WormBaseParasite"/>
        </authorList>
    </citation>
    <scope>IDENTIFICATION</scope>
</reference>
<evidence type="ECO:0000256" key="1">
    <source>
        <dbReference type="ARBA" id="ARBA00004141"/>
    </source>
</evidence>
<feature type="transmembrane region" description="Helical" evidence="6">
    <location>
        <begin position="132"/>
        <end position="156"/>
    </location>
</feature>
<dbReference type="AlphaFoldDB" id="A0A914C7Z0"/>
<feature type="transmembrane region" description="Helical" evidence="6">
    <location>
        <begin position="105"/>
        <end position="126"/>
    </location>
</feature>
<proteinExistence type="predicted"/>
<dbReference type="WBParaSite" id="ACRNAN_Path_536.g2028.t1">
    <property type="protein sequence ID" value="ACRNAN_Path_536.g2028.t1"/>
    <property type="gene ID" value="ACRNAN_Path_536.g2028"/>
</dbReference>